<dbReference type="SMART" id="SM00355">
    <property type="entry name" value="ZnF_C2H2"/>
    <property type="match status" value="4"/>
</dbReference>
<dbReference type="OrthoDB" id="3437960at2759"/>
<keyword evidence="3 5" id="KW-0863">Zinc-finger</keyword>
<evidence type="ECO:0000256" key="1">
    <source>
        <dbReference type="ARBA" id="ARBA00022723"/>
    </source>
</evidence>
<evidence type="ECO:0000259" key="6">
    <source>
        <dbReference type="PROSITE" id="PS50157"/>
    </source>
</evidence>
<protein>
    <submittedName>
        <fullName evidence="7">Zinc finger protein</fullName>
    </submittedName>
</protein>
<evidence type="ECO:0000256" key="5">
    <source>
        <dbReference type="PROSITE-ProRule" id="PRU00042"/>
    </source>
</evidence>
<dbReference type="PANTHER" id="PTHR24408">
    <property type="entry name" value="ZINC FINGER PROTEIN"/>
    <property type="match status" value="1"/>
</dbReference>
<gene>
    <name evidence="7" type="ORF">APICC_08999</name>
</gene>
<evidence type="ECO:0000256" key="3">
    <source>
        <dbReference type="ARBA" id="ARBA00022771"/>
    </source>
</evidence>
<dbReference type="Gene3D" id="3.30.160.60">
    <property type="entry name" value="Classic Zinc Finger"/>
    <property type="match status" value="2"/>
</dbReference>
<dbReference type="EMBL" id="KZ288193">
    <property type="protein sequence ID" value="PBC34085.1"/>
    <property type="molecule type" value="Genomic_DNA"/>
</dbReference>
<dbReference type="GO" id="GO:0005634">
    <property type="term" value="C:nucleus"/>
    <property type="evidence" value="ECO:0007669"/>
    <property type="project" value="TreeGrafter"/>
</dbReference>
<feature type="domain" description="C2H2-type" evidence="6">
    <location>
        <begin position="143"/>
        <end position="170"/>
    </location>
</feature>
<reference evidence="7 8" key="1">
    <citation type="submission" date="2014-07" db="EMBL/GenBank/DDBJ databases">
        <title>Genomic and transcriptomic analysis on Apis cerana provide comprehensive insights into honey bee biology.</title>
        <authorList>
            <person name="Diao Q."/>
            <person name="Sun L."/>
            <person name="Zheng H."/>
            <person name="Zheng H."/>
            <person name="Xu S."/>
            <person name="Wang S."/>
            <person name="Zeng Z."/>
            <person name="Hu F."/>
            <person name="Su S."/>
            <person name="Wu J."/>
        </authorList>
    </citation>
    <scope>NUCLEOTIDE SEQUENCE [LARGE SCALE GENOMIC DNA]</scope>
    <source>
        <tissue evidence="7">Pupae without intestine</tissue>
    </source>
</reference>
<dbReference type="PROSITE" id="PS50157">
    <property type="entry name" value="ZINC_FINGER_C2H2_2"/>
    <property type="match status" value="4"/>
</dbReference>
<keyword evidence="4" id="KW-0862">Zinc</keyword>
<dbReference type="Proteomes" id="UP000242457">
    <property type="component" value="Unassembled WGS sequence"/>
</dbReference>
<keyword evidence="1" id="KW-0479">Metal-binding</keyword>
<accession>A0A2A3EQP5</accession>
<dbReference type="STRING" id="94128.A0A2A3EQP5"/>
<evidence type="ECO:0000313" key="8">
    <source>
        <dbReference type="Proteomes" id="UP000242457"/>
    </source>
</evidence>
<dbReference type="GO" id="GO:0008270">
    <property type="term" value="F:zinc ion binding"/>
    <property type="evidence" value="ECO:0007669"/>
    <property type="project" value="UniProtKB-KW"/>
</dbReference>
<feature type="domain" description="C2H2-type" evidence="6">
    <location>
        <begin position="62"/>
        <end position="90"/>
    </location>
</feature>
<dbReference type="GO" id="GO:0043565">
    <property type="term" value="F:sequence-specific DNA binding"/>
    <property type="evidence" value="ECO:0007669"/>
    <property type="project" value="TreeGrafter"/>
</dbReference>
<dbReference type="Pfam" id="PF12874">
    <property type="entry name" value="zf-met"/>
    <property type="match status" value="1"/>
</dbReference>
<evidence type="ECO:0000256" key="4">
    <source>
        <dbReference type="ARBA" id="ARBA00022833"/>
    </source>
</evidence>
<feature type="domain" description="C2H2-type" evidence="6">
    <location>
        <begin position="172"/>
        <end position="200"/>
    </location>
</feature>
<proteinExistence type="predicted"/>
<keyword evidence="8" id="KW-1185">Reference proteome</keyword>
<dbReference type="InterPro" id="IPR036236">
    <property type="entry name" value="Znf_C2H2_sf"/>
</dbReference>
<evidence type="ECO:0000256" key="2">
    <source>
        <dbReference type="ARBA" id="ARBA00022737"/>
    </source>
</evidence>
<dbReference type="GO" id="GO:0000981">
    <property type="term" value="F:DNA-binding transcription factor activity, RNA polymerase II-specific"/>
    <property type="evidence" value="ECO:0007669"/>
    <property type="project" value="TreeGrafter"/>
</dbReference>
<dbReference type="InterPro" id="IPR013087">
    <property type="entry name" value="Znf_C2H2_type"/>
</dbReference>
<dbReference type="SUPFAM" id="SSF57667">
    <property type="entry name" value="beta-beta-alpha zinc fingers"/>
    <property type="match status" value="2"/>
</dbReference>
<organism evidence="7 8">
    <name type="scientific">Apis cerana cerana</name>
    <name type="common">Oriental honeybee</name>
    <dbReference type="NCBI Taxonomy" id="94128"/>
    <lineage>
        <taxon>Eukaryota</taxon>
        <taxon>Metazoa</taxon>
        <taxon>Ecdysozoa</taxon>
        <taxon>Arthropoda</taxon>
        <taxon>Hexapoda</taxon>
        <taxon>Insecta</taxon>
        <taxon>Pterygota</taxon>
        <taxon>Neoptera</taxon>
        <taxon>Endopterygota</taxon>
        <taxon>Hymenoptera</taxon>
        <taxon>Apocrita</taxon>
        <taxon>Aculeata</taxon>
        <taxon>Apoidea</taxon>
        <taxon>Anthophila</taxon>
        <taxon>Apidae</taxon>
        <taxon>Apis</taxon>
    </lineage>
</organism>
<dbReference type="PANTHER" id="PTHR24408:SF64">
    <property type="entry name" value="LINKING IMMUNITY AND METABOLISM-RELATED"/>
    <property type="match status" value="1"/>
</dbReference>
<evidence type="ECO:0000313" key="7">
    <source>
        <dbReference type="EMBL" id="PBC34085.1"/>
    </source>
</evidence>
<sequence>MHKDNCHFSCVLRYAKEPSRQSWSNQPDQVQRYFCPRCCSSFSKKANMLTHFRYECGKEPRFQCPYCGKRDRKSSNTYRHIRTYHQGALPLPAYDESSALDGHGHHHHHHHHHQRGATVEYRGRRAAIKNEDGSFWNSGKMSYHCPICNAGYTYKKTLKTHMKYDCGKEPRFKCPYCSKRDKCSSNIYKHIRMRHDGMPVIVHRN</sequence>
<feature type="domain" description="C2H2-type" evidence="6">
    <location>
        <begin position="33"/>
        <end position="60"/>
    </location>
</feature>
<name>A0A2A3EQP5_APICC</name>
<keyword evidence="2" id="KW-0677">Repeat</keyword>
<dbReference type="AlphaFoldDB" id="A0A2A3EQP5"/>